<name>A0AA37T3C7_9GAMM</name>
<reference evidence="4 5" key="1">
    <citation type="journal article" date="2014" name="Int. J. Syst. Evol. Microbiol.">
        <title>Complete genome sequence of Corynebacterium casei LMG S-19264T (=DSM 44701T), isolated from a smear-ripened cheese.</title>
        <authorList>
            <consortium name="US DOE Joint Genome Institute (JGI-PGF)"/>
            <person name="Walter F."/>
            <person name="Albersmeier A."/>
            <person name="Kalinowski J."/>
            <person name="Ruckert C."/>
        </authorList>
    </citation>
    <scope>NUCLEOTIDE SEQUENCE [LARGE SCALE GENOMIC DNA]</scope>
    <source>
        <strain evidence="4 5">NBRC 110095</strain>
    </source>
</reference>
<dbReference type="SUPFAM" id="SSF53850">
    <property type="entry name" value="Periplasmic binding protein-like II"/>
    <property type="match status" value="1"/>
</dbReference>
<evidence type="ECO:0000259" key="3">
    <source>
        <dbReference type="Pfam" id="PF00497"/>
    </source>
</evidence>
<proteinExistence type="inferred from homology"/>
<dbReference type="Pfam" id="PF00497">
    <property type="entry name" value="SBP_bac_3"/>
    <property type="match status" value="1"/>
</dbReference>
<dbReference type="AlphaFoldDB" id="A0AA37T3C7"/>
<evidence type="ECO:0000313" key="4">
    <source>
        <dbReference type="EMBL" id="GLS24721.1"/>
    </source>
</evidence>
<keyword evidence="2" id="KW-0732">Signal</keyword>
<dbReference type="InterPro" id="IPR001638">
    <property type="entry name" value="Solute-binding_3/MltF_N"/>
</dbReference>
<evidence type="ECO:0000256" key="1">
    <source>
        <dbReference type="ARBA" id="ARBA00010333"/>
    </source>
</evidence>
<evidence type="ECO:0000313" key="5">
    <source>
        <dbReference type="Proteomes" id="UP001156870"/>
    </source>
</evidence>
<dbReference type="RefSeq" id="WP_232593713.1">
    <property type="nucleotide sequence ID" value="NZ_BSPD01000017.1"/>
</dbReference>
<organism evidence="4 5">
    <name type="scientific">Marinibactrum halimedae</name>
    <dbReference type="NCBI Taxonomy" id="1444977"/>
    <lineage>
        <taxon>Bacteria</taxon>
        <taxon>Pseudomonadati</taxon>
        <taxon>Pseudomonadota</taxon>
        <taxon>Gammaproteobacteria</taxon>
        <taxon>Cellvibrionales</taxon>
        <taxon>Cellvibrionaceae</taxon>
        <taxon>Marinibactrum</taxon>
    </lineage>
</organism>
<dbReference type="Proteomes" id="UP001156870">
    <property type="component" value="Unassembled WGS sequence"/>
</dbReference>
<dbReference type="EMBL" id="BSPD01000017">
    <property type="protein sequence ID" value="GLS24721.1"/>
    <property type="molecule type" value="Genomic_DNA"/>
</dbReference>
<comment type="similarity">
    <text evidence="1">Belongs to the bacterial solute-binding protein 3 family.</text>
</comment>
<dbReference type="Gene3D" id="3.40.190.10">
    <property type="entry name" value="Periplasmic binding protein-like II"/>
    <property type="match status" value="2"/>
</dbReference>
<accession>A0AA37T3C7</accession>
<sequence>MLANGEWPPYTSEKLTYYGIYSHIVSEAFAMEGIEVKYQFTPWARGYNDVKSGVIDGSITWAKTPEKETEVIFSDPVFIHQKVIFHLTSLDFNWETIEDLKGLSIGATREYTYGHEFDFATKQKMLHVEFTQTDLQSMKKLLASRIDLFPADINVGYNLLHTHFNRQAISLVTHHNRSIQEVYTHVIFSKKNPERSTRLAITFNNGLRKLKAKMTGGKSFTSFQCQTSERDCILRMHND</sequence>
<dbReference type="PANTHER" id="PTHR35936">
    <property type="entry name" value="MEMBRANE-BOUND LYTIC MUREIN TRANSGLYCOSYLASE F"/>
    <property type="match status" value="1"/>
</dbReference>
<gene>
    <name evidence="4" type="ORF">GCM10007877_04350</name>
</gene>
<protein>
    <submittedName>
        <fullName evidence="4">ABC transporter substrate-binding protein</fullName>
    </submittedName>
</protein>
<feature type="domain" description="Solute-binding protein family 3/N-terminal" evidence="3">
    <location>
        <begin position="4"/>
        <end position="213"/>
    </location>
</feature>
<comment type="caution">
    <text evidence="4">The sequence shown here is derived from an EMBL/GenBank/DDBJ whole genome shotgun (WGS) entry which is preliminary data.</text>
</comment>
<evidence type="ECO:0000256" key="2">
    <source>
        <dbReference type="ARBA" id="ARBA00022729"/>
    </source>
</evidence>
<keyword evidence="5" id="KW-1185">Reference proteome</keyword>
<dbReference type="PANTHER" id="PTHR35936:SF25">
    <property type="entry name" value="ABC TRANSPORTER SUBSTRATE-BINDING PROTEIN"/>
    <property type="match status" value="1"/>
</dbReference>